<dbReference type="Proteomes" id="UP001056120">
    <property type="component" value="Linkage Group LG11"/>
</dbReference>
<reference evidence="2" key="1">
    <citation type="journal article" date="2022" name="Mol. Ecol. Resour.">
        <title>The genomes of chicory, endive, great burdock and yacon provide insights into Asteraceae palaeo-polyploidization history and plant inulin production.</title>
        <authorList>
            <person name="Fan W."/>
            <person name="Wang S."/>
            <person name="Wang H."/>
            <person name="Wang A."/>
            <person name="Jiang F."/>
            <person name="Liu H."/>
            <person name="Zhao H."/>
            <person name="Xu D."/>
            <person name="Zhang Y."/>
        </authorList>
    </citation>
    <scope>NUCLEOTIDE SEQUENCE [LARGE SCALE GENOMIC DNA]</scope>
    <source>
        <strain evidence="2">cv. Yunnan</strain>
    </source>
</reference>
<proteinExistence type="predicted"/>
<evidence type="ECO:0000313" key="2">
    <source>
        <dbReference type="Proteomes" id="UP001056120"/>
    </source>
</evidence>
<protein>
    <submittedName>
        <fullName evidence="1">Uncharacterized protein</fullName>
    </submittedName>
</protein>
<reference evidence="1 2" key="2">
    <citation type="journal article" date="2022" name="Mol. Ecol. Resour.">
        <title>The genomes of chicory, endive, great burdock and yacon provide insights into Asteraceae paleo-polyploidization history and plant inulin production.</title>
        <authorList>
            <person name="Fan W."/>
            <person name="Wang S."/>
            <person name="Wang H."/>
            <person name="Wang A."/>
            <person name="Jiang F."/>
            <person name="Liu H."/>
            <person name="Zhao H."/>
            <person name="Xu D."/>
            <person name="Zhang Y."/>
        </authorList>
    </citation>
    <scope>NUCLEOTIDE SEQUENCE [LARGE SCALE GENOMIC DNA]</scope>
    <source>
        <strain evidence="2">cv. Yunnan</strain>
        <tissue evidence="1">Leaves</tissue>
    </source>
</reference>
<comment type="caution">
    <text evidence="1">The sequence shown here is derived from an EMBL/GenBank/DDBJ whole genome shotgun (WGS) entry which is preliminary data.</text>
</comment>
<evidence type="ECO:0000313" key="1">
    <source>
        <dbReference type="EMBL" id="KAI3798397.1"/>
    </source>
</evidence>
<sequence>MMRVVHVEVEDQCTDRGFQPGDNTRPNHREIGGSSQETTLDQIAGRSFTMKLKINGATDFAATTTNRTPVEINRSFRGRNP</sequence>
<organism evidence="1 2">
    <name type="scientific">Smallanthus sonchifolius</name>
    <dbReference type="NCBI Taxonomy" id="185202"/>
    <lineage>
        <taxon>Eukaryota</taxon>
        <taxon>Viridiplantae</taxon>
        <taxon>Streptophyta</taxon>
        <taxon>Embryophyta</taxon>
        <taxon>Tracheophyta</taxon>
        <taxon>Spermatophyta</taxon>
        <taxon>Magnoliopsida</taxon>
        <taxon>eudicotyledons</taxon>
        <taxon>Gunneridae</taxon>
        <taxon>Pentapetalae</taxon>
        <taxon>asterids</taxon>
        <taxon>campanulids</taxon>
        <taxon>Asterales</taxon>
        <taxon>Asteraceae</taxon>
        <taxon>Asteroideae</taxon>
        <taxon>Heliantheae alliance</taxon>
        <taxon>Millerieae</taxon>
        <taxon>Smallanthus</taxon>
    </lineage>
</organism>
<dbReference type="EMBL" id="CM042028">
    <property type="protein sequence ID" value="KAI3798397.1"/>
    <property type="molecule type" value="Genomic_DNA"/>
</dbReference>
<accession>A0ACB9HRF2</accession>
<gene>
    <name evidence="1" type="ORF">L1987_33672</name>
</gene>
<name>A0ACB9HRF2_9ASTR</name>
<keyword evidence="2" id="KW-1185">Reference proteome</keyword>